<dbReference type="Proteomes" id="UP000184069">
    <property type="component" value="Unassembled WGS sequence"/>
</dbReference>
<dbReference type="EMBL" id="MAYF01000135">
    <property type="protein sequence ID" value="OCA78896.1"/>
    <property type="molecule type" value="Genomic_DNA"/>
</dbReference>
<dbReference type="PROSITE" id="PS51257">
    <property type="entry name" value="PROKAR_LIPOPROTEIN"/>
    <property type="match status" value="1"/>
</dbReference>
<dbReference type="RefSeq" id="WP_066695014.1">
    <property type="nucleotide sequence ID" value="NZ_FRBM01000006.1"/>
</dbReference>
<keyword evidence="3" id="KW-1185">Reference proteome</keyword>
<dbReference type="OrthoDB" id="725917at2"/>
<dbReference type="EMBL" id="FRBM01000006">
    <property type="protein sequence ID" value="SHL75444.1"/>
    <property type="molecule type" value="Genomic_DNA"/>
</dbReference>
<dbReference type="Gene3D" id="1.25.40.390">
    <property type="match status" value="1"/>
</dbReference>
<protein>
    <submittedName>
        <fullName evidence="2">Starch-binding associating with outer membrane</fullName>
    </submittedName>
</protein>
<sequence length="474" mass="52098">MKKIIIGLSAAGLLLTSCGRDITSLNDDPKNPAEVNTEVMFTSASVGLVSQMTTPSVNFNNFRFFTQQWTETQYIDESVYNLLKRNVPDNNWTRMYSQMTKLELARTAVNALPDASLKASRTAAIEALEIYIFSTLVDTYGNIPYSQALQVDKYPTPVYDDAKIIYTDLIKRADAALALVESNSSSGFGSNDPIFGGNNDKIKLFLNTLKLRMGLNLADTNNALAKTTVESAYSKGVVLTNAQNLGLKFSSSGQFTSPVYQEMVTSGRNDFIPANTFVDALNASSDPRRPKYFTLKNGAYVGGLYGKQNVFADFSHVQDSFLVADSMAYLFDAAETNFMLAEAAERGFNVGGTAATYFTAGMKASLDFWGVDAVDQAAYLAANNYATLPGTWKQKIGNQAWIAAYNRGFEAWEFSRRLDFRTFVKPGSRAVPVRMPYPVNEGSVNNQNRTQAVVAQWGAATADTQSSKVFWDIN</sequence>
<evidence type="ECO:0000313" key="3">
    <source>
        <dbReference type="Proteomes" id="UP000093508"/>
    </source>
</evidence>
<dbReference type="SUPFAM" id="SSF48452">
    <property type="entry name" value="TPR-like"/>
    <property type="match status" value="1"/>
</dbReference>
<reference evidence="1 3" key="1">
    <citation type="submission" date="2016-07" db="EMBL/GenBank/DDBJ databases">
        <authorList>
            <person name="Jeong J.-J."/>
            <person name="Kim D.W."/>
            <person name="Sang M.K."/>
            <person name="Choi I.-G."/>
            <person name="Kim K.D."/>
        </authorList>
    </citation>
    <scope>NUCLEOTIDE SEQUENCE [LARGE SCALE GENOMIC DNA]</scope>
    <source>
        <strain evidence="1 3">C-26</strain>
    </source>
</reference>
<dbReference type="STRING" id="1423959.SAMN05444407_1063"/>
<dbReference type="Proteomes" id="UP000093508">
    <property type="component" value="Unassembled WGS sequence"/>
</dbReference>
<gene>
    <name evidence="1" type="ORF">BBH99_07335</name>
    <name evidence="2" type="ORF">SAMN05444407_1063</name>
</gene>
<dbReference type="InterPro" id="IPR041662">
    <property type="entry name" value="SusD-like_2"/>
</dbReference>
<evidence type="ECO:0000313" key="4">
    <source>
        <dbReference type="Proteomes" id="UP000184069"/>
    </source>
</evidence>
<accession>A0A1M7D7M0</accession>
<dbReference type="Pfam" id="PF12771">
    <property type="entry name" value="SusD-like_2"/>
    <property type="match status" value="1"/>
</dbReference>
<evidence type="ECO:0000313" key="2">
    <source>
        <dbReference type="EMBL" id="SHL75444.1"/>
    </source>
</evidence>
<dbReference type="AlphaFoldDB" id="A0A1M7D7M0"/>
<proteinExistence type="predicted"/>
<reference evidence="2 4" key="2">
    <citation type="submission" date="2016-11" db="EMBL/GenBank/DDBJ databases">
        <authorList>
            <person name="Jaros S."/>
            <person name="Januszkiewicz K."/>
            <person name="Wedrychowicz H."/>
        </authorList>
    </citation>
    <scope>NUCLEOTIDE SEQUENCE [LARGE SCALE GENOMIC DNA]</scope>
    <source>
        <strain evidence="2 4">DSM 27621</strain>
    </source>
</reference>
<evidence type="ECO:0000313" key="1">
    <source>
        <dbReference type="EMBL" id="OCA78896.1"/>
    </source>
</evidence>
<organism evidence="2 4">
    <name type="scientific">Chryseobacterium contaminans</name>
    <dbReference type="NCBI Taxonomy" id="1423959"/>
    <lineage>
        <taxon>Bacteria</taxon>
        <taxon>Pseudomonadati</taxon>
        <taxon>Bacteroidota</taxon>
        <taxon>Flavobacteriia</taxon>
        <taxon>Flavobacteriales</taxon>
        <taxon>Weeksellaceae</taxon>
        <taxon>Chryseobacterium group</taxon>
        <taxon>Chryseobacterium</taxon>
    </lineage>
</organism>
<dbReference type="InterPro" id="IPR011990">
    <property type="entry name" value="TPR-like_helical_dom_sf"/>
</dbReference>
<name>A0A1M7D7M0_9FLAO</name>